<accession>U6RGY9</accession>
<dbReference type="eggNOG" id="COG3391">
    <property type="taxonomic scope" value="Bacteria"/>
</dbReference>
<feature type="domain" description="DUF4842" evidence="2">
    <location>
        <begin position="482"/>
        <end position="675"/>
    </location>
</feature>
<reference evidence="3 4" key="1">
    <citation type="submission" date="2013-04" db="EMBL/GenBank/DDBJ databases">
        <title>The Genome Sequence of Bacteroides massiliensis DSM 17679.</title>
        <authorList>
            <consortium name="The Broad Institute Genomics Platform"/>
            <person name="Earl A."/>
            <person name="Ward D."/>
            <person name="Feldgarden M."/>
            <person name="Gevers D."/>
            <person name="Martens E."/>
            <person name="Fenner L."/>
            <person name="Roux V."/>
            <person name="Mallet M.N."/>
            <person name="Raoult D."/>
            <person name="Walker B."/>
            <person name="Young S."/>
            <person name="Zeng Q."/>
            <person name="Gargeya S."/>
            <person name="Fitzgerald M."/>
            <person name="Haas B."/>
            <person name="Abouelleil A."/>
            <person name="Allen A.W."/>
            <person name="Alvarado L."/>
            <person name="Arachchi H.M."/>
            <person name="Berlin A.M."/>
            <person name="Chapman S.B."/>
            <person name="Gainer-Dewar J."/>
            <person name="Goldberg J."/>
            <person name="Griggs A."/>
            <person name="Gujja S."/>
            <person name="Hansen M."/>
            <person name="Howarth C."/>
            <person name="Imamovic A."/>
            <person name="Ireland A."/>
            <person name="Larimer J."/>
            <person name="McCowan C."/>
            <person name="Murphy C."/>
            <person name="Pearson M."/>
            <person name="Poon T.W."/>
            <person name="Priest M."/>
            <person name="Roberts A."/>
            <person name="Saif S."/>
            <person name="Shea T."/>
            <person name="Sisk P."/>
            <person name="Sykes S."/>
            <person name="Wortman J."/>
            <person name="Nusbaum C."/>
            <person name="Birren B."/>
        </authorList>
    </citation>
    <scope>NUCLEOTIDE SEQUENCE [LARGE SCALE GENOMIC DNA]</scope>
    <source>
        <strain evidence="4">B84634 / Timone 84634 / DSM 17679 / JCM 13223</strain>
    </source>
</reference>
<dbReference type="OrthoDB" id="1204817at2"/>
<dbReference type="EMBL" id="AQHY01000017">
    <property type="protein sequence ID" value="EOA55780.1"/>
    <property type="molecule type" value="Genomic_DNA"/>
</dbReference>
<gene>
    <name evidence="3" type="ORF">HMPREF1534_01412</name>
</gene>
<dbReference type="InterPro" id="IPR031025">
    <property type="entry name" value="LruC_dom"/>
</dbReference>
<feature type="domain" description="DUF4114" evidence="1">
    <location>
        <begin position="335"/>
        <end position="424"/>
    </location>
</feature>
<dbReference type="NCBIfam" id="TIGR04456">
    <property type="entry name" value="LruC_dom"/>
    <property type="match status" value="1"/>
</dbReference>
<proteinExistence type="predicted"/>
<dbReference type="PROSITE" id="PS51257">
    <property type="entry name" value="PROKAR_LIPOPROTEIN"/>
    <property type="match status" value="1"/>
</dbReference>
<dbReference type="Proteomes" id="UP000017831">
    <property type="component" value="Unassembled WGS sequence"/>
</dbReference>
<dbReference type="InterPro" id="IPR025193">
    <property type="entry name" value="DUF4114"/>
</dbReference>
<evidence type="ECO:0000313" key="4">
    <source>
        <dbReference type="Proteomes" id="UP000017831"/>
    </source>
</evidence>
<comment type="caution">
    <text evidence="3">The sequence shown here is derived from an EMBL/GenBank/DDBJ whole genome shotgun (WGS) entry which is preliminary data.</text>
</comment>
<evidence type="ECO:0000313" key="3">
    <source>
        <dbReference type="EMBL" id="EOA55780.1"/>
    </source>
</evidence>
<evidence type="ECO:0000259" key="2">
    <source>
        <dbReference type="Pfam" id="PF16130"/>
    </source>
</evidence>
<protein>
    <recommendedName>
        <fullName evidence="5">DUF4842 domain-containing protein</fullName>
    </recommendedName>
</protein>
<sequence length="689" mass="77187">MKNRVIFYMVCTCISLSSCLDKNNLNLSDRDKEEELDLSFDFGMISEKKLEITTRSNSGSAIPDVPFYVYLENPYTEEGDRRTDIFPLYSGKTAESGTIKATLAVPNTATTLYVYTPVSSFEMIQTCEIQNNMNITFTTTGVNAKSAKARAGGEGVFTGRRNAKVIESSTNLYSFYNFQLTDGASGGIINDGKSNDKEVIEAGNTLTSKEITLASNYFPERVTVEDEKYFGENYCTDLEITPPANTEGTFQGAHVWVTLIGDGGFSINNNNVANALCYYTYTGNLTADDAQTIHKTIIYPNTNTKRLTNSASATIGSKIQLLYWDEKSNQYVDTFPEGVKIGWVMISNGIIGNYSNYKMIGNYRFSTSILNSKIGNFPGNYTNGITRWCEEAQMNIVGMENRQHNDENENNDKDYNDILFKVTSDPIMKPKDEIPVAPEEYVSSISGTLAFEDNWPQKGDYDFNDFVTGYSYSLIKGNNDKDVKAIRLTFIPRALGASYNSGFGIQLPIETNNIENVTGGNIEKDETKATIIIYEDTRKDAFGGHGGFINTQKGNAEIAGTKQNVYITLKSNIGLNSFKDFNPFIYVVNRNHEIHLTDKAPTSKMDISLFGREEDDDCSMPEKGYYYRMDNDYPWALDIPSSNNSLNNLWRYPIEGKGVSEAYPDYLNWTSASGHHINWLDKQNSAYIY</sequence>
<dbReference type="InterPro" id="IPR032295">
    <property type="entry name" value="DUF4842"/>
</dbReference>
<name>U6RGY9_9BACT</name>
<dbReference type="Pfam" id="PF16130">
    <property type="entry name" value="DUF4842"/>
    <property type="match status" value="1"/>
</dbReference>
<evidence type="ECO:0000259" key="1">
    <source>
        <dbReference type="Pfam" id="PF13448"/>
    </source>
</evidence>
<dbReference type="GeneID" id="60062592"/>
<dbReference type="RefSeq" id="WP_005938947.1">
    <property type="nucleotide sequence ID" value="NZ_KB890386.1"/>
</dbReference>
<dbReference type="PATRIC" id="fig|1121098.3.peg.1435"/>
<dbReference type="STRING" id="1121098.HMPREF1534_01412"/>
<evidence type="ECO:0008006" key="5">
    <source>
        <dbReference type="Google" id="ProtNLM"/>
    </source>
</evidence>
<dbReference type="AlphaFoldDB" id="U6RGY9"/>
<organism evidence="3 4">
    <name type="scientific">Phocaeicola massiliensis B84634 = Timone 84634 = DSM 17679 = JCM 13223</name>
    <dbReference type="NCBI Taxonomy" id="1121098"/>
    <lineage>
        <taxon>Bacteria</taxon>
        <taxon>Pseudomonadati</taxon>
        <taxon>Bacteroidota</taxon>
        <taxon>Bacteroidia</taxon>
        <taxon>Bacteroidales</taxon>
        <taxon>Bacteroidaceae</taxon>
        <taxon>Phocaeicola</taxon>
    </lineage>
</organism>
<keyword evidence="4" id="KW-1185">Reference proteome</keyword>
<dbReference type="Pfam" id="PF13448">
    <property type="entry name" value="DUF4114"/>
    <property type="match status" value="1"/>
</dbReference>
<dbReference type="HOGENOM" id="CLU_026148_0_0_10"/>